<dbReference type="PANTHER" id="PTHR47332">
    <property type="entry name" value="SET DOMAIN-CONTAINING PROTEIN 5"/>
    <property type="match status" value="1"/>
</dbReference>
<dbReference type="CDD" id="cd20071">
    <property type="entry name" value="SET_SMYD"/>
    <property type="match status" value="1"/>
</dbReference>
<evidence type="ECO:0000259" key="1">
    <source>
        <dbReference type="PROSITE" id="PS50280"/>
    </source>
</evidence>
<feature type="domain" description="SET" evidence="1">
    <location>
        <begin position="152"/>
        <end position="294"/>
    </location>
</feature>
<dbReference type="Proteomes" id="UP001396898">
    <property type="component" value="Unassembled WGS sequence"/>
</dbReference>
<sequence length="476" mass="53326">MGIDEGFDMVPRLGLGAEDTHNWALFIELVKGLYADDDLVEVKDHFIDFKVGEHPTLPLHGPQFLRFSSKISGRIACETGVERYIRTVRRLAAGIFGSRIHFWTELAEQFGFYDWRDVHDTQKNFWEGNSGLAATRFANDDDDYPSKILNDRLYEILEIPGRGRGVVARCNIKRGTRVLCETPLLVVANMNPEVLNGVVASKLRSLSKEQQVQFLSLHNNFPGRHAFAGIVRTNALPCGSGAQTGGVYPEICLINHSCRPNCHNSWNETADVGRETIHTIRDILAGEELTISYDKGGPSEIRQAGLKAAFGFDCTCDLCSLPAPELQASDARLRLIQSLDEQIGDPMTMMNRPLSSLHACRRLLDALREEFPDPYVDRVAISIALIPRLYYDAFQVVVAHGDQARGRVFAERAYSARVECEGEDSPATQQVKRLMQEPASHKSCGAYGTKWRSSKTAQPNKETVGEEAFEKWLWRL</sequence>
<name>A0ABR1R8L4_9PEZI</name>
<dbReference type="SUPFAM" id="SSF82199">
    <property type="entry name" value="SET domain"/>
    <property type="match status" value="1"/>
</dbReference>
<dbReference type="EMBL" id="JAQQWI010000018">
    <property type="protein sequence ID" value="KAK8002111.1"/>
    <property type="molecule type" value="Genomic_DNA"/>
</dbReference>
<proteinExistence type="predicted"/>
<dbReference type="InterPro" id="IPR001214">
    <property type="entry name" value="SET_dom"/>
</dbReference>
<dbReference type="SMART" id="SM00317">
    <property type="entry name" value="SET"/>
    <property type="match status" value="1"/>
</dbReference>
<reference evidence="2 3" key="1">
    <citation type="submission" date="2023-01" db="EMBL/GenBank/DDBJ databases">
        <title>Analysis of 21 Apiospora genomes using comparative genomics revels a genus with tremendous synthesis potential of carbohydrate active enzymes and secondary metabolites.</title>
        <authorList>
            <person name="Sorensen T."/>
        </authorList>
    </citation>
    <scope>NUCLEOTIDE SEQUENCE [LARGE SCALE GENOMIC DNA]</scope>
    <source>
        <strain evidence="2 3">CBS 20057</strain>
    </source>
</reference>
<protein>
    <recommendedName>
        <fullName evidence="1">SET domain-containing protein</fullName>
    </recommendedName>
</protein>
<keyword evidence="3" id="KW-1185">Reference proteome</keyword>
<comment type="caution">
    <text evidence="2">The sequence shown here is derived from an EMBL/GenBank/DDBJ whole genome shotgun (WGS) entry which is preliminary data.</text>
</comment>
<dbReference type="Pfam" id="PF00856">
    <property type="entry name" value="SET"/>
    <property type="match status" value="1"/>
</dbReference>
<dbReference type="InterPro" id="IPR046341">
    <property type="entry name" value="SET_dom_sf"/>
</dbReference>
<evidence type="ECO:0000313" key="3">
    <source>
        <dbReference type="Proteomes" id="UP001396898"/>
    </source>
</evidence>
<dbReference type="InterPro" id="IPR053185">
    <property type="entry name" value="SET_domain_protein"/>
</dbReference>
<dbReference type="PANTHER" id="PTHR47332:SF4">
    <property type="entry name" value="SET DOMAIN-CONTAINING PROTEIN 5"/>
    <property type="match status" value="1"/>
</dbReference>
<organism evidence="2 3">
    <name type="scientific">Apiospora marii</name>
    <dbReference type="NCBI Taxonomy" id="335849"/>
    <lineage>
        <taxon>Eukaryota</taxon>
        <taxon>Fungi</taxon>
        <taxon>Dikarya</taxon>
        <taxon>Ascomycota</taxon>
        <taxon>Pezizomycotina</taxon>
        <taxon>Sordariomycetes</taxon>
        <taxon>Xylariomycetidae</taxon>
        <taxon>Amphisphaeriales</taxon>
        <taxon>Apiosporaceae</taxon>
        <taxon>Apiospora</taxon>
    </lineage>
</organism>
<gene>
    <name evidence="2" type="ORF">PG991_014333</name>
</gene>
<dbReference type="Gene3D" id="2.170.270.10">
    <property type="entry name" value="SET domain"/>
    <property type="match status" value="1"/>
</dbReference>
<evidence type="ECO:0000313" key="2">
    <source>
        <dbReference type="EMBL" id="KAK8002111.1"/>
    </source>
</evidence>
<dbReference type="PROSITE" id="PS50280">
    <property type="entry name" value="SET"/>
    <property type="match status" value="1"/>
</dbReference>
<accession>A0ABR1R8L4</accession>